<evidence type="ECO:0000256" key="2">
    <source>
        <dbReference type="ARBA" id="ARBA00022473"/>
    </source>
</evidence>
<feature type="domain" description="HMA" evidence="5">
    <location>
        <begin position="26"/>
        <end position="90"/>
    </location>
</feature>
<dbReference type="GO" id="GO:0046872">
    <property type="term" value="F:metal ion binding"/>
    <property type="evidence" value="ECO:0007669"/>
    <property type="project" value="InterPro"/>
</dbReference>
<evidence type="ECO:0000313" key="6">
    <source>
        <dbReference type="EMBL" id="KAG7568311.1"/>
    </source>
</evidence>
<name>A0A8T2A9D0_9BRAS</name>
<dbReference type="Pfam" id="PF02519">
    <property type="entry name" value="Auxin_inducible"/>
    <property type="match status" value="1"/>
</dbReference>
<evidence type="ECO:0000313" key="7">
    <source>
        <dbReference type="Proteomes" id="UP000694240"/>
    </source>
</evidence>
<keyword evidence="3" id="KW-0341">Growth regulation</keyword>
<proteinExistence type="inferred from homology"/>
<dbReference type="InterPro" id="IPR006121">
    <property type="entry name" value="HMA_dom"/>
</dbReference>
<dbReference type="Proteomes" id="UP000694240">
    <property type="component" value="Chromosome 9"/>
</dbReference>
<dbReference type="PANTHER" id="PTHR46413">
    <property type="entry name" value="HEAVY METAL-ASSOCIATED ISOPRENYLATED PLANT PROTEIN 6"/>
    <property type="match status" value="1"/>
</dbReference>
<dbReference type="PROSITE" id="PS50846">
    <property type="entry name" value="HMA_2"/>
    <property type="match status" value="2"/>
</dbReference>
<feature type="region of interest" description="Disordered" evidence="4">
    <location>
        <begin position="89"/>
        <end position="112"/>
    </location>
</feature>
<sequence>MEDVVCECYQGDSSEKKKKQNSTTTPVTVVLKVDFHCDGCIARIVRLSRRLEGVETVRADPVSNKLTLIGFIMDPVKVAEKLQKKSKKKVELISPKPNKDTKEKNEKKANDKTQNVVAVTTVVLKLNCSCDGCIKRICKTVSKTKGVYQVKMDREKETVTVMGAMDIKSVTENLKRKLKKTVQIVPEKKKKKEKDNAEGITKVGSPGQPGYGCNHGLGPYRFMEGPMNGFFSEEDQSFCSIIMTRQRMITVDSPKKKVGGIVKLKNVVERLVQIKGFSSAKKPCSEEYDRDCVPKDVKEGHFAVIAVDGYHEPTQRFVVPLMFLEHPMFRKLLEQAEEEYGFYHDGALMVPCRPSHLRMILTEEWC</sequence>
<dbReference type="AlphaFoldDB" id="A0A8T2A9D0"/>
<dbReference type="CDD" id="cd00371">
    <property type="entry name" value="HMA"/>
    <property type="match status" value="1"/>
</dbReference>
<protein>
    <submittedName>
        <fullName evidence="6">Heavy metal-associated domain HMA</fullName>
    </submittedName>
</protein>
<feature type="domain" description="HMA" evidence="5">
    <location>
        <begin position="119"/>
        <end position="186"/>
    </location>
</feature>
<evidence type="ECO:0000256" key="3">
    <source>
        <dbReference type="ARBA" id="ARBA00022604"/>
    </source>
</evidence>
<dbReference type="GO" id="GO:0009733">
    <property type="term" value="P:response to auxin"/>
    <property type="evidence" value="ECO:0007669"/>
    <property type="project" value="InterPro"/>
</dbReference>
<comment type="caution">
    <text evidence="6">The sequence shown here is derived from an EMBL/GenBank/DDBJ whole genome shotgun (WGS) entry which is preliminary data.</text>
</comment>
<dbReference type="PANTHER" id="PTHR46413:SF13">
    <property type="entry name" value="HEAVY METAL-ASSOCIATED ISOPRENYLATED PLANT PROTEIN 1"/>
    <property type="match status" value="1"/>
</dbReference>
<evidence type="ECO:0000259" key="5">
    <source>
        <dbReference type="PROSITE" id="PS50846"/>
    </source>
</evidence>
<comment type="similarity">
    <text evidence="1">Belongs to the ARG7 family.</text>
</comment>
<organism evidence="6 7">
    <name type="scientific">Arabidopsis thaliana x Arabidopsis arenosa</name>
    <dbReference type="NCBI Taxonomy" id="1240361"/>
    <lineage>
        <taxon>Eukaryota</taxon>
        <taxon>Viridiplantae</taxon>
        <taxon>Streptophyta</taxon>
        <taxon>Embryophyta</taxon>
        <taxon>Tracheophyta</taxon>
        <taxon>Spermatophyta</taxon>
        <taxon>Magnoliopsida</taxon>
        <taxon>eudicotyledons</taxon>
        <taxon>Gunneridae</taxon>
        <taxon>Pentapetalae</taxon>
        <taxon>rosids</taxon>
        <taxon>malvids</taxon>
        <taxon>Brassicales</taxon>
        <taxon>Brassicaceae</taxon>
        <taxon>Camelineae</taxon>
        <taxon>Arabidopsis</taxon>
    </lineage>
</organism>
<dbReference type="Pfam" id="PF00403">
    <property type="entry name" value="HMA"/>
    <property type="match status" value="1"/>
</dbReference>
<evidence type="ECO:0000256" key="1">
    <source>
        <dbReference type="ARBA" id="ARBA00006974"/>
    </source>
</evidence>
<accession>A0A8T2A9D0</accession>
<keyword evidence="7" id="KW-1185">Reference proteome</keyword>
<dbReference type="InterPro" id="IPR044594">
    <property type="entry name" value="HIPP01/3/5/6"/>
</dbReference>
<dbReference type="EMBL" id="JAEFBK010000009">
    <property type="protein sequence ID" value="KAG7568311.1"/>
    <property type="molecule type" value="Genomic_DNA"/>
</dbReference>
<evidence type="ECO:0000256" key="4">
    <source>
        <dbReference type="SAM" id="MobiDB-lite"/>
    </source>
</evidence>
<gene>
    <name evidence="6" type="ORF">ISN45_Aa04g011400</name>
</gene>
<reference evidence="6 7" key="1">
    <citation type="submission" date="2020-12" db="EMBL/GenBank/DDBJ databases">
        <title>Concerted genomic and epigenomic changes stabilize Arabidopsis allopolyploids.</title>
        <authorList>
            <person name="Chen Z."/>
        </authorList>
    </citation>
    <scope>NUCLEOTIDE SEQUENCE [LARGE SCALE GENOMIC DNA]</scope>
    <source>
        <strain evidence="6">Allo738</strain>
        <tissue evidence="6">Leaf</tissue>
    </source>
</reference>
<feature type="compositionally biased region" description="Basic and acidic residues" evidence="4">
    <location>
        <begin position="97"/>
        <end position="111"/>
    </location>
</feature>
<keyword evidence="2" id="KW-0217">Developmental protein</keyword>
<dbReference type="InterPro" id="IPR003676">
    <property type="entry name" value="SAUR_fam"/>
</dbReference>